<keyword evidence="3" id="KW-0614">Plasmid</keyword>
<dbReference type="KEGG" id="ipo:Ilyop_2098"/>
<dbReference type="Gene3D" id="3.20.20.60">
    <property type="entry name" value="Phosphoenolpyruvate-binding domains"/>
    <property type="match status" value="1"/>
</dbReference>
<dbReference type="Pfam" id="PF03328">
    <property type="entry name" value="HpcH_HpaI"/>
    <property type="match status" value="1"/>
</dbReference>
<name>E3HBV2_ILYPC</name>
<dbReference type="AlphaFoldDB" id="E3HBV2"/>
<reference evidence="3 4" key="1">
    <citation type="journal article" date="2010" name="Stand. Genomic Sci.">
        <title>Complete genome sequence of Ilyobacter polytropus type strain (CuHbu1).</title>
        <authorList>
            <person name="Sikorski J."/>
            <person name="Chertkov O."/>
            <person name="Lapidus A."/>
            <person name="Nolan M."/>
            <person name="Lucas S."/>
            <person name="Del Rio T.G."/>
            <person name="Tice H."/>
            <person name="Cheng J.F."/>
            <person name="Tapia R."/>
            <person name="Han C."/>
            <person name="Goodwin L."/>
            <person name="Pitluck S."/>
            <person name="Liolios K."/>
            <person name="Ivanova N."/>
            <person name="Mavromatis K."/>
            <person name="Mikhailova N."/>
            <person name="Pati A."/>
            <person name="Chen A."/>
            <person name="Palaniappan K."/>
            <person name="Land M."/>
            <person name="Hauser L."/>
            <person name="Chang Y.J."/>
            <person name="Jeffries C.D."/>
            <person name="Brambilla E."/>
            <person name="Yasawong M."/>
            <person name="Rohde M."/>
            <person name="Pukall R."/>
            <person name="Spring S."/>
            <person name="Goker M."/>
            <person name="Woyke T."/>
            <person name="Bristow J."/>
            <person name="Eisen J.A."/>
            <person name="Markowitz V."/>
            <person name="Hugenholtz P."/>
            <person name="Kyrpides N.C."/>
            <person name="Klenk H.P."/>
        </authorList>
    </citation>
    <scope>NUCLEOTIDE SEQUENCE [LARGE SCALE GENOMIC DNA]</scope>
    <source>
        <strain evidence="4">ATCC 51220 / DSM 2926 / LMG 16218 / CuHBu1</strain>
        <plasmid evidence="4">pILYOP01</plasmid>
    </source>
</reference>
<dbReference type="EMBL" id="CP002282">
    <property type="protein sequence ID" value="ADO83864.1"/>
    <property type="molecule type" value="Genomic_DNA"/>
</dbReference>
<sequence length="257" mass="29088">MREIENSMVETLIKLREEFGASCLKMSFETENLGMFELLKVKDIANRAGVDLLMKLGGCEALADIEVAKNIGSSIVLGPMIESRFALEKYLQMCEKVFKGYDDVKFLINIETIESCKNIEDILAASNVDKLEGIVVGRTDLCRSLNNGGKVNSEEVLSIVKELFEKTKKYGVRCMLGGGISPESMDFFDGLGNLLDGFETRKVVFKDAEKPKKDLKKCLDLALEAELNWYELKKNYYSQRFTEDDKKIQEMKLALRK</sequence>
<accession>E3HBV2</accession>
<feature type="domain" description="HpcH/HpaI aldolase/citrate lyase" evidence="2">
    <location>
        <begin position="64"/>
        <end position="174"/>
    </location>
</feature>
<dbReference type="HOGENOM" id="CLU_091711_0_0_0"/>
<protein>
    <recommendedName>
        <fullName evidence="2">HpcH/HpaI aldolase/citrate lyase domain-containing protein</fullName>
    </recommendedName>
</protein>
<dbReference type="Proteomes" id="UP000006875">
    <property type="component" value="Plasmid pILYOP01"/>
</dbReference>
<evidence type="ECO:0000313" key="4">
    <source>
        <dbReference type="Proteomes" id="UP000006875"/>
    </source>
</evidence>
<dbReference type="InterPro" id="IPR015813">
    <property type="entry name" value="Pyrv/PenolPyrv_kinase-like_dom"/>
</dbReference>
<evidence type="ECO:0000313" key="3">
    <source>
        <dbReference type="EMBL" id="ADO83864.1"/>
    </source>
</evidence>
<dbReference type="OrthoDB" id="86160at2"/>
<dbReference type="GO" id="GO:0003824">
    <property type="term" value="F:catalytic activity"/>
    <property type="evidence" value="ECO:0007669"/>
    <property type="project" value="InterPro"/>
</dbReference>
<dbReference type="InterPro" id="IPR040442">
    <property type="entry name" value="Pyrv_kinase-like_dom_sf"/>
</dbReference>
<dbReference type="InterPro" id="IPR005000">
    <property type="entry name" value="Aldolase/citrate-lyase_domain"/>
</dbReference>
<proteinExistence type="predicted"/>
<geneLocation type="plasmid" evidence="3 4">
    <name>pILYOP01</name>
</geneLocation>
<keyword evidence="1" id="KW-0479">Metal-binding</keyword>
<dbReference type="GO" id="GO:0046872">
    <property type="term" value="F:metal ion binding"/>
    <property type="evidence" value="ECO:0007669"/>
    <property type="project" value="UniProtKB-KW"/>
</dbReference>
<evidence type="ECO:0000259" key="2">
    <source>
        <dbReference type="Pfam" id="PF03328"/>
    </source>
</evidence>
<dbReference type="SUPFAM" id="SSF51621">
    <property type="entry name" value="Phosphoenolpyruvate/pyruvate domain"/>
    <property type="match status" value="1"/>
</dbReference>
<organism evidence="3 4">
    <name type="scientific">Ilyobacter polytropus (strain ATCC 51220 / DSM 2926 / LMG 16218 / CuHBu1)</name>
    <dbReference type="NCBI Taxonomy" id="572544"/>
    <lineage>
        <taxon>Bacteria</taxon>
        <taxon>Fusobacteriati</taxon>
        <taxon>Fusobacteriota</taxon>
        <taxon>Fusobacteriia</taxon>
        <taxon>Fusobacteriales</taxon>
        <taxon>Fusobacteriaceae</taxon>
        <taxon>Ilyobacter</taxon>
    </lineage>
</organism>
<evidence type="ECO:0000256" key="1">
    <source>
        <dbReference type="ARBA" id="ARBA00022723"/>
    </source>
</evidence>
<dbReference type="RefSeq" id="WP_013388526.1">
    <property type="nucleotide sequence ID" value="NC_014633.1"/>
</dbReference>
<gene>
    <name evidence="3" type="ordered locus">Ilyop_2098</name>
</gene>
<keyword evidence="4" id="KW-1185">Reference proteome</keyword>